<dbReference type="RefSeq" id="WP_152772248.1">
    <property type="nucleotide sequence ID" value="NZ_VJZC01000098.1"/>
</dbReference>
<protein>
    <recommendedName>
        <fullName evidence="4">HEAT repeat domain-containing protein</fullName>
    </recommendedName>
</protein>
<dbReference type="AlphaFoldDB" id="A0A5N8XGU1"/>
<dbReference type="OrthoDB" id="3273854at2"/>
<evidence type="ECO:0008006" key="4">
    <source>
        <dbReference type="Google" id="ProtNLM"/>
    </source>
</evidence>
<gene>
    <name evidence="2" type="ORF">FNH08_16585</name>
</gene>
<evidence type="ECO:0000256" key="1">
    <source>
        <dbReference type="SAM" id="MobiDB-lite"/>
    </source>
</evidence>
<name>A0A5N8XGU1_9ACTN</name>
<organism evidence="2 3">
    <name type="scientific">Streptomyces spongiae</name>
    <dbReference type="NCBI Taxonomy" id="565072"/>
    <lineage>
        <taxon>Bacteria</taxon>
        <taxon>Bacillati</taxon>
        <taxon>Actinomycetota</taxon>
        <taxon>Actinomycetes</taxon>
        <taxon>Kitasatosporales</taxon>
        <taxon>Streptomycetaceae</taxon>
        <taxon>Streptomyces</taxon>
    </lineage>
</organism>
<feature type="compositionally biased region" description="Low complexity" evidence="1">
    <location>
        <begin position="960"/>
        <end position="974"/>
    </location>
</feature>
<feature type="region of interest" description="Disordered" evidence="1">
    <location>
        <begin position="960"/>
        <end position="1024"/>
    </location>
</feature>
<evidence type="ECO:0000313" key="2">
    <source>
        <dbReference type="EMBL" id="MPY58720.1"/>
    </source>
</evidence>
<accession>A0A5N8XGU1</accession>
<evidence type="ECO:0000313" key="3">
    <source>
        <dbReference type="Proteomes" id="UP000400924"/>
    </source>
</evidence>
<dbReference type="Proteomes" id="UP000400924">
    <property type="component" value="Unassembled WGS sequence"/>
</dbReference>
<keyword evidence="3" id="KW-1185">Reference proteome</keyword>
<comment type="caution">
    <text evidence="2">The sequence shown here is derived from an EMBL/GenBank/DDBJ whole genome shotgun (WGS) entry which is preliminary data.</text>
</comment>
<dbReference type="EMBL" id="VJZC01000098">
    <property type="protein sequence ID" value="MPY58720.1"/>
    <property type="molecule type" value="Genomic_DNA"/>
</dbReference>
<reference evidence="2 3" key="1">
    <citation type="submission" date="2019-07" db="EMBL/GenBank/DDBJ databases">
        <title>New species of Amycolatopsis and Streptomyces.</title>
        <authorList>
            <person name="Duangmal K."/>
            <person name="Teo W.F.A."/>
            <person name="Lipun K."/>
        </authorList>
    </citation>
    <scope>NUCLEOTIDE SEQUENCE [LARGE SCALE GENOMIC DNA]</scope>
    <source>
        <strain evidence="2 3">NBRC 106415</strain>
    </source>
</reference>
<feature type="compositionally biased region" description="Basic and acidic residues" evidence="1">
    <location>
        <begin position="975"/>
        <end position="984"/>
    </location>
</feature>
<proteinExistence type="predicted"/>
<sequence>MPSTEQTVDGLLNVLDPLPYPDRTRQLAARVRAMARPLRPVLEELEARGPYERGIAVLAAAVAQDTEWIAARVADPDPYVRGQALRVADSLHVPDSAYESALADAPEAVRRALLRALVSAHRTALADRLVDGLRRDWGDADAARLLPACSPETVARLLPGLFHAVTGWNGLAKRHPGALLDVVERELDAQPEALRGPWWRRYAVALASVAPTEPLRVLDLLEHRGPATLPHELRDHVGAFAAADPGRVVRLLLTPAWSGALGVHSLSTTVLRRLARSDAPELVAYARTLVPYGSLPPLLTALPPARRHAFYAEVYEGRGPAAADTALLEALPRSGVADEARAMADIARERGGRWNDLLRIECFLPVAEVRDRLVEATRRPAAEDRAESWPLLISNAARSADPGAVTSALEEMRRLRNEQDPVRSAALGELADVRPALFTEDSEPYLDRIAVDAVAAPDSSPATRHHLSRLAVSVLREHAANGGRELVNWALRTLVRISGNTGGADLGRLDHTLRRGQEHQVYEALRPWIEAGAEKADYGLAFALARAVGSRAGGMGELQELLWQAVRYGNDTTAREAIRLWLEPPTTRDERVARVLSLEPTAGVLSCVWRIVVRRRTDLLDPLLAETPPYGRFLTKGTPWPVHVTPDVRRWVPRQQRAIAQRLTAMAEDAGLPLYRRTAAIEQSALVPGVGLDLVRRWTGSPEVVLDEAALAALARTDRPADALEELLAHAGGDRARVAVYAATQASRYVPPSRLAERLRALLLAPDAKVTSRKEAARLAAVRLPVPQAAELLTEAYARPGTHIDVRAACVAFAGPLLAEEPVWGLLADAASAEPVLRAAVLRVSPLDLAEPHRERYARLVRDVCATDDPETAAPAFEALARWAPWSPDAPTVLADATADLSERVSWYAAASGLVTAAASSPQGAEGLRRALRKLAEAEAGDGTGVAAWAEGAAGRAMAAGAEAAHGTEAAHGPEAAHRAETAHGAESAHTAESADGAQTAGGAAPPRVGDALSDAGERRDRPARRRVEDLVVRLALHARSAPRPIRPAALAASELLAEYDDFVPLAAGIAAFHLDLDADAEHLDRLAALTEGRPALAARTAQEVSERLRGRVHEGDPRTLLHTARRLAAHGGHAQGLLAVALTGALGARTGWPAPWREQLRALRRHPVPDVRDAALAEVTAYE</sequence>